<feature type="compositionally biased region" description="Polar residues" evidence="6">
    <location>
        <begin position="19"/>
        <end position="31"/>
    </location>
</feature>
<dbReference type="InParanoid" id="A0A1E1KE91"/>
<sequence length="200" mass="21258">MSYPQSVADPNAQHYGVQQPMTTNQPTTDPNAHQYAVQQPMTMHSPDIENAPPSYPIAGGPNGEKNEFYGVDQPQPQPQEQTFKAGAAPANNTKYQMATPLASLQQGPAPVDCPVCGVRELTRTEFVSGGTTHLSALLCCCCLCLGCIPYMASWFKDCEHKCGSCGAFLACWHRSGRTEVIAHAKVPAPTAPAGSAPPAV</sequence>
<dbReference type="InterPro" id="IPR037519">
    <property type="entry name" value="LITAF_fam"/>
</dbReference>
<comment type="similarity">
    <text evidence="2">Belongs to the CDIP1/LITAF family.</text>
</comment>
<evidence type="ECO:0000313" key="8">
    <source>
        <dbReference type="EMBL" id="CZS96321.1"/>
    </source>
</evidence>
<feature type="region of interest" description="Disordered" evidence="6">
    <location>
        <begin position="50"/>
        <end position="80"/>
    </location>
</feature>
<dbReference type="PANTHER" id="PTHR23292:SF6">
    <property type="entry name" value="FI16602P1-RELATED"/>
    <property type="match status" value="1"/>
</dbReference>
<evidence type="ECO:0000256" key="1">
    <source>
        <dbReference type="ARBA" id="ARBA00004170"/>
    </source>
</evidence>
<evidence type="ECO:0000256" key="2">
    <source>
        <dbReference type="ARBA" id="ARBA00005975"/>
    </source>
</evidence>
<dbReference type="AlphaFoldDB" id="A0A1E1KE91"/>
<proteinExistence type="inferred from homology"/>
<evidence type="ECO:0000259" key="7">
    <source>
        <dbReference type="PROSITE" id="PS51837"/>
    </source>
</evidence>
<evidence type="ECO:0000256" key="4">
    <source>
        <dbReference type="ARBA" id="ARBA00022833"/>
    </source>
</evidence>
<protein>
    <recommendedName>
        <fullName evidence="7">LITAF domain-containing protein</fullName>
    </recommendedName>
</protein>
<dbReference type="PANTHER" id="PTHR23292">
    <property type="entry name" value="LIPOPOLYSACCHARIDE-INDUCED TUMOR NECROSIS FACTOR-ALPHA FACTOR"/>
    <property type="match status" value="1"/>
</dbReference>
<dbReference type="GO" id="GO:0016020">
    <property type="term" value="C:membrane"/>
    <property type="evidence" value="ECO:0007669"/>
    <property type="project" value="UniProtKB-SubCell"/>
</dbReference>
<name>A0A1E1KE91_9HELO</name>
<accession>A0A1E1KE91</accession>
<dbReference type="Proteomes" id="UP000178129">
    <property type="component" value="Unassembled WGS sequence"/>
</dbReference>
<dbReference type="Pfam" id="PF10601">
    <property type="entry name" value="zf-LITAF-like"/>
    <property type="match status" value="1"/>
</dbReference>
<comment type="caution">
    <text evidence="8">The sequence shown here is derived from an EMBL/GenBank/DDBJ whole genome shotgun (WGS) entry which is preliminary data.</text>
</comment>
<organism evidence="8 9">
    <name type="scientific">Rhynchosporium graminicola</name>
    <dbReference type="NCBI Taxonomy" id="2792576"/>
    <lineage>
        <taxon>Eukaryota</taxon>
        <taxon>Fungi</taxon>
        <taxon>Dikarya</taxon>
        <taxon>Ascomycota</taxon>
        <taxon>Pezizomycotina</taxon>
        <taxon>Leotiomycetes</taxon>
        <taxon>Helotiales</taxon>
        <taxon>Ploettnerulaceae</taxon>
        <taxon>Rhynchosporium</taxon>
    </lineage>
</organism>
<dbReference type="STRING" id="914237.A0A1E1KE91"/>
<gene>
    <name evidence="8" type="ORF">RCO7_04947</name>
</gene>
<reference evidence="9" key="1">
    <citation type="submission" date="2016-03" db="EMBL/GenBank/DDBJ databases">
        <authorList>
            <person name="Ploux O."/>
        </authorList>
    </citation>
    <scope>NUCLEOTIDE SEQUENCE [LARGE SCALE GENOMIC DNA]</scope>
    <source>
        <strain evidence="9">UK7</strain>
    </source>
</reference>
<feature type="region of interest" description="Disordered" evidence="6">
    <location>
        <begin position="1"/>
        <end position="31"/>
    </location>
</feature>
<dbReference type="EMBL" id="FJUW01000012">
    <property type="protein sequence ID" value="CZS96321.1"/>
    <property type="molecule type" value="Genomic_DNA"/>
</dbReference>
<keyword evidence="4" id="KW-0862">Zinc</keyword>
<feature type="domain" description="LITAF" evidence="7">
    <location>
        <begin position="93"/>
        <end position="174"/>
    </location>
</feature>
<evidence type="ECO:0000313" key="9">
    <source>
        <dbReference type="Proteomes" id="UP000178129"/>
    </source>
</evidence>
<evidence type="ECO:0000256" key="5">
    <source>
        <dbReference type="ARBA" id="ARBA00023136"/>
    </source>
</evidence>
<dbReference type="SMART" id="SM00714">
    <property type="entry name" value="LITAF"/>
    <property type="match status" value="1"/>
</dbReference>
<comment type="subcellular location">
    <subcellularLocation>
        <location evidence="1">Membrane</location>
        <topology evidence="1">Peripheral membrane protein</topology>
    </subcellularLocation>
</comment>
<evidence type="ECO:0000256" key="6">
    <source>
        <dbReference type="SAM" id="MobiDB-lite"/>
    </source>
</evidence>
<keyword evidence="5" id="KW-0472">Membrane</keyword>
<dbReference type="PROSITE" id="PS51837">
    <property type="entry name" value="LITAF"/>
    <property type="match status" value="1"/>
</dbReference>
<keyword evidence="3" id="KW-0479">Metal-binding</keyword>
<dbReference type="GO" id="GO:0008270">
    <property type="term" value="F:zinc ion binding"/>
    <property type="evidence" value="ECO:0007669"/>
    <property type="project" value="TreeGrafter"/>
</dbReference>
<keyword evidence="9" id="KW-1185">Reference proteome</keyword>
<evidence type="ECO:0000256" key="3">
    <source>
        <dbReference type="ARBA" id="ARBA00022723"/>
    </source>
</evidence>
<dbReference type="InterPro" id="IPR006629">
    <property type="entry name" value="LITAF"/>
</dbReference>